<protein>
    <submittedName>
        <fullName evidence="5">HxlR family transcriptional regulator</fullName>
    </submittedName>
</protein>
<reference evidence="5 6" key="1">
    <citation type="submission" date="2019-03" db="EMBL/GenBank/DDBJ databases">
        <title>Genomic Encyclopedia of Type Strains, Phase IV (KMG-IV): sequencing the most valuable type-strain genomes for metagenomic binning, comparative biology and taxonomic classification.</title>
        <authorList>
            <person name="Goeker M."/>
        </authorList>
    </citation>
    <scope>NUCLEOTIDE SEQUENCE [LARGE SCALE GENOMIC DNA]</scope>
    <source>
        <strain evidence="5 6">DSM 20467</strain>
    </source>
</reference>
<dbReference type="AlphaFoldDB" id="A0A4R3K2E1"/>
<keyword evidence="3" id="KW-0804">Transcription</keyword>
<dbReference type="OrthoDB" id="9791143at2"/>
<evidence type="ECO:0000256" key="1">
    <source>
        <dbReference type="ARBA" id="ARBA00023015"/>
    </source>
</evidence>
<evidence type="ECO:0000313" key="6">
    <source>
        <dbReference type="Proteomes" id="UP000295188"/>
    </source>
</evidence>
<dbReference type="InterPro" id="IPR036390">
    <property type="entry name" value="WH_DNA-bd_sf"/>
</dbReference>
<dbReference type="Gene3D" id="1.10.10.10">
    <property type="entry name" value="Winged helix-like DNA-binding domain superfamily/Winged helix DNA-binding domain"/>
    <property type="match status" value="1"/>
</dbReference>
<dbReference type="CDD" id="cd00090">
    <property type="entry name" value="HTH_ARSR"/>
    <property type="match status" value="1"/>
</dbReference>
<dbReference type="RefSeq" id="WP_132551365.1">
    <property type="nucleotide sequence ID" value="NZ_SMAA01000022.1"/>
</dbReference>
<name>A0A4R3K2E1_9FIRM</name>
<proteinExistence type="predicted"/>
<dbReference type="Pfam" id="PF01638">
    <property type="entry name" value="HxlR"/>
    <property type="match status" value="1"/>
</dbReference>
<dbReference type="InterPro" id="IPR011991">
    <property type="entry name" value="ArsR-like_HTH"/>
</dbReference>
<evidence type="ECO:0000313" key="5">
    <source>
        <dbReference type="EMBL" id="TCS76441.1"/>
    </source>
</evidence>
<gene>
    <name evidence="5" type="ORF">EDC37_12212</name>
</gene>
<sequence length="121" mass="13631">MISKDELPSCPVTTTVQLIGNKWRLLILRLLFDSTCRFSVLLKNIPGISAKVLTDNLRSMENDGLITREVCSHSPLHVEYSISPLGNDLRPIITAIRNFGIKYCTLKQKTRLGLSLSDKKF</sequence>
<dbReference type="PANTHER" id="PTHR33204:SF18">
    <property type="entry name" value="TRANSCRIPTIONAL REGULATORY PROTEIN"/>
    <property type="match status" value="1"/>
</dbReference>
<dbReference type="PANTHER" id="PTHR33204">
    <property type="entry name" value="TRANSCRIPTIONAL REGULATOR, MARR FAMILY"/>
    <property type="match status" value="1"/>
</dbReference>
<dbReference type="SUPFAM" id="SSF46785">
    <property type="entry name" value="Winged helix' DNA-binding domain"/>
    <property type="match status" value="1"/>
</dbReference>
<keyword evidence="1" id="KW-0805">Transcription regulation</keyword>
<keyword evidence="2" id="KW-0238">DNA-binding</keyword>
<dbReference type="Proteomes" id="UP000295188">
    <property type="component" value="Unassembled WGS sequence"/>
</dbReference>
<evidence type="ECO:0000256" key="2">
    <source>
        <dbReference type="ARBA" id="ARBA00023125"/>
    </source>
</evidence>
<dbReference type="PROSITE" id="PS51118">
    <property type="entry name" value="HTH_HXLR"/>
    <property type="match status" value="1"/>
</dbReference>
<dbReference type="InterPro" id="IPR002577">
    <property type="entry name" value="HTH_HxlR"/>
</dbReference>
<evidence type="ECO:0000259" key="4">
    <source>
        <dbReference type="PROSITE" id="PS51118"/>
    </source>
</evidence>
<dbReference type="GO" id="GO:0003677">
    <property type="term" value="F:DNA binding"/>
    <property type="evidence" value="ECO:0007669"/>
    <property type="project" value="UniProtKB-KW"/>
</dbReference>
<dbReference type="InterPro" id="IPR036388">
    <property type="entry name" value="WH-like_DNA-bd_sf"/>
</dbReference>
<accession>A0A4R3K2E1</accession>
<organism evidence="5 6">
    <name type="scientific">Pectinatus cerevisiiphilus</name>
    <dbReference type="NCBI Taxonomy" id="86956"/>
    <lineage>
        <taxon>Bacteria</taxon>
        <taxon>Bacillati</taxon>
        <taxon>Bacillota</taxon>
        <taxon>Negativicutes</taxon>
        <taxon>Selenomonadales</taxon>
        <taxon>Selenomonadaceae</taxon>
        <taxon>Pectinatus</taxon>
    </lineage>
</organism>
<comment type="caution">
    <text evidence="5">The sequence shown here is derived from an EMBL/GenBank/DDBJ whole genome shotgun (WGS) entry which is preliminary data.</text>
</comment>
<keyword evidence="6" id="KW-1185">Reference proteome</keyword>
<evidence type="ECO:0000256" key="3">
    <source>
        <dbReference type="ARBA" id="ARBA00023163"/>
    </source>
</evidence>
<dbReference type="EMBL" id="SMAA01000022">
    <property type="protein sequence ID" value="TCS76441.1"/>
    <property type="molecule type" value="Genomic_DNA"/>
</dbReference>
<feature type="domain" description="HTH hxlR-type" evidence="4">
    <location>
        <begin position="10"/>
        <end position="108"/>
    </location>
</feature>